<dbReference type="GO" id="GO:0006515">
    <property type="term" value="P:protein quality control for misfolded or incompletely synthesized proteins"/>
    <property type="evidence" value="ECO:0007669"/>
    <property type="project" value="TreeGrafter"/>
</dbReference>
<keyword evidence="9" id="KW-1185">Reference proteome</keyword>
<dbReference type="PANTHER" id="PTHR10381:SF70">
    <property type="entry name" value="ATP-DEPENDENT CLP PROTEASE PROTEOLYTIC SUBUNIT"/>
    <property type="match status" value="1"/>
</dbReference>
<feature type="compositionally biased region" description="Basic and acidic residues" evidence="7">
    <location>
        <begin position="211"/>
        <end position="220"/>
    </location>
</feature>
<comment type="similarity">
    <text evidence="1 6">Belongs to the peptidase S14 family.</text>
</comment>
<evidence type="ECO:0000256" key="5">
    <source>
        <dbReference type="ARBA" id="ARBA00022825"/>
    </source>
</evidence>
<dbReference type="NCBIfam" id="NF045542">
    <property type="entry name" value="Clp_rel_HeadMat"/>
    <property type="match status" value="1"/>
</dbReference>
<feature type="compositionally biased region" description="Pro residues" evidence="7">
    <location>
        <begin position="230"/>
        <end position="247"/>
    </location>
</feature>
<evidence type="ECO:0000256" key="7">
    <source>
        <dbReference type="SAM" id="MobiDB-lite"/>
    </source>
</evidence>
<keyword evidence="3 8" id="KW-0645">Protease</keyword>
<dbReference type="PRINTS" id="PR00127">
    <property type="entry name" value="CLPPROTEASEP"/>
</dbReference>
<evidence type="ECO:0000256" key="4">
    <source>
        <dbReference type="ARBA" id="ARBA00022801"/>
    </source>
</evidence>
<evidence type="ECO:0000256" key="1">
    <source>
        <dbReference type="ARBA" id="ARBA00007039"/>
    </source>
</evidence>
<keyword evidence="2" id="KW-0963">Cytoplasm</keyword>
<gene>
    <name evidence="8" type="ORF">HUK38_04860</name>
</gene>
<sequence>MSTEIQINGSIGYELTAQDFIAAIKSTNDDVVLKINSPGGNVADGIAIHNAIRAHQRNGRTVTADIIGMAASMATYIAVAADHVRVEDNSVWMVHNPWTMEIGDYRTMEKTSGVLRSLTNVLAKSYSKKTGNAQQVTQDMDQETWLYGEEIVAAGYADSVIDTVNEKDKSQALVLASIQFNQLKSKLCEETPDFNQIAAMIPQLENVMTEQKDLLSKAEETPTEEQIESPPQPVIESPPQPVIESPPQPAIDVSSVVKSAVAVALAAERQRVSAIQQRCAQVNMPHLIDSLIASAATPEQTDKAIIDAWLAKGGVEIKQNTSQTDAVSQLQSAITAYQAQHGVSIAQATAAVLKANPELYEG</sequence>
<dbReference type="InterPro" id="IPR029045">
    <property type="entry name" value="ClpP/crotonase-like_dom_sf"/>
</dbReference>
<evidence type="ECO:0000313" key="9">
    <source>
        <dbReference type="Proteomes" id="UP000548632"/>
    </source>
</evidence>
<evidence type="ECO:0000256" key="6">
    <source>
        <dbReference type="RuleBase" id="RU003567"/>
    </source>
</evidence>
<dbReference type="EMBL" id="JABVCQ010000007">
    <property type="protein sequence ID" value="MBB1125562.1"/>
    <property type="molecule type" value="Genomic_DNA"/>
</dbReference>
<comment type="caution">
    <text evidence="8">The sequence shown here is derived from an EMBL/GenBank/DDBJ whole genome shotgun (WGS) entry which is preliminary data.</text>
</comment>
<dbReference type="SUPFAM" id="SSF52096">
    <property type="entry name" value="ClpP/crotonase"/>
    <property type="match status" value="1"/>
</dbReference>
<dbReference type="PANTHER" id="PTHR10381">
    <property type="entry name" value="ATP-DEPENDENT CLP PROTEASE PROTEOLYTIC SUBUNIT"/>
    <property type="match status" value="1"/>
</dbReference>
<dbReference type="Gene3D" id="3.90.226.10">
    <property type="entry name" value="2-enoyl-CoA Hydratase, Chain A, domain 1"/>
    <property type="match status" value="1"/>
</dbReference>
<name>A0A839HH40_9GAMM</name>
<dbReference type="AlphaFoldDB" id="A0A839HH40"/>
<evidence type="ECO:0000313" key="8">
    <source>
        <dbReference type="EMBL" id="MBB1125562.1"/>
    </source>
</evidence>
<keyword evidence="4" id="KW-0378">Hydrolase</keyword>
<feature type="region of interest" description="Disordered" evidence="7">
    <location>
        <begin position="211"/>
        <end position="247"/>
    </location>
</feature>
<dbReference type="Pfam" id="PF00574">
    <property type="entry name" value="CLP_protease"/>
    <property type="match status" value="1"/>
</dbReference>
<dbReference type="InterPro" id="IPR001907">
    <property type="entry name" value="ClpP"/>
</dbReference>
<dbReference type="RefSeq" id="WP_182583030.1">
    <property type="nucleotide sequence ID" value="NZ_JABVCQ010000007.1"/>
</dbReference>
<dbReference type="Proteomes" id="UP000548632">
    <property type="component" value="Unassembled WGS sequence"/>
</dbReference>
<dbReference type="GO" id="GO:0051117">
    <property type="term" value="F:ATPase binding"/>
    <property type="evidence" value="ECO:0007669"/>
    <property type="project" value="TreeGrafter"/>
</dbReference>
<protein>
    <recommendedName>
        <fullName evidence="6">ATP-dependent Clp protease proteolytic subunit</fullName>
    </recommendedName>
</protein>
<dbReference type="GO" id="GO:0009368">
    <property type="term" value="C:endopeptidase Clp complex"/>
    <property type="evidence" value="ECO:0007669"/>
    <property type="project" value="TreeGrafter"/>
</dbReference>
<evidence type="ECO:0000256" key="3">
    <source>
        <dbReference type="ARBA" id="ARBA00022670"/>
    </source>
</evidence>
<dbReference type="GO" id="GO:0004176">
    <property type="term" value="F:ATP-dependent peptidase activity"/>
    <property type="evidence" value="ECO:0007669"/>
    <property type="project" value="InterPro"/>
</dbReference>
<evidence type="ECO:0000256" key="2">
    <source>
        <dbReference type="ARBA" id="ARBA00022490"/>
    </source>
</evidence>
<dbReference type="CDD" id="cd07016">
    <property type="entry name" value="S14_ClpP_1"/>
    <property type="match status" value="1"/>
</dbReference>
<reference evidence="8 9" key="1">
    <citation type="journal article" date="2020" name="Arch. Microbiol.">
        <title>The genome sequence of the giant phototrophic gammaproteobacterium Thiospirillum jenense gives insight into its physiological properties and phylogenetic relationships.</title>
        <authorList>
            <person name="Imhoff J.F."/>
            <person name="Meyer T.E."/>
            <person name="Kyndt J.A."/>
        </authorList>
    </citation>
    <scope>NUCLEOTIDE SEQUENCE [LARGE SCALE GENOMIC DNA]</scope>
    <source>
        <strain evidence="8 9">DSM 216</strain>
    </source>
</reference>
<dbReference type="GO" id="GO:0004252">
    <property type="term" value="F:serine-type endopeptidase activity"/>
    <property type="evidence" value="ECO:0007669"/>
    <property type="project" value="InterPro"/>
</dbReference>
<keyword evidence="5" id="KW-0720">Serine protease</keyword>
<proteinExistence type="inferred from homology"/>
<dbReference type="InterPro" id="IPR023562">
    <property type="entry name" value="ClpP/TepA"/>
</dbReference>
<accession>A0A839HH40</accession>
<organism evidence="8 9">
    <name type="scientific">Thiospirillum jenense</name>
    <dbReference type="NCBI Taxonomy" id="1653858"/>
    <lineage>
        <taxon>Bacteria</taxon>
        <taxon>Pseudomonadati</taxon>
        <taxon>Pseudomonadota</taxon>
        <taxon>Gammaproteobacteria</taxon>
        <taxon>Chromatiales</taxon>
        <taxon>Chromatiaceae</taxon>
        <taxon>Thiospirillum</taxon>
    </lineage>
</organism>